<name>A0A1F5S4E4_9BACT</name>
<reference evidence="5 6" key="1">
    <citation type="journal article" date="2016" name="Nat. Commun.">
        <title>Thousands of microbial genomes shed light on interconnected biogeochemical processes in an aquifer system.</title>
        <authorList>
            <person name="Anantharaman K."/>
            <person name="Brown C.T."/>
            <person name="Hug L.A."/>
            <person name="Sharon I."/>
            <person name="Castelle C.J."/>
            <person name="Probst A.J."/>
            <person name="Thomas B.C."/>
            <person name="Singh A."/>
            <person name="Wilkins M.J."/>
            <person name="Karaoz U."/>
            <person name="Brodie E.L."/>
            <person name="Williams K.H."/>
            <person name="Hubbard S.S."/>
            <person name="Banfield J.F."/>
        </authorList>
    </citation>
    <scope>NUCLEOTIDE SEQUENCE [LARGE SCALE GENOMIC DNA]</scope>
</reference>
<keyword evidence="3" id="KW-0812">Transmembrane</keyword>
<dbReference type="GO" id="GO:0009245">
    <property type="term" value="P:lipid A biosynthetic process"/>
    <property type="evidence" value="ECO:0007669"/>
    <property type="project" value="TreeGrafter"/>
</dbReference>
<evidence type="ECO:0000259" key="4">
    <source>
        <dbReference type="Pfam" id="PF00149"/>
    </source>
</evidence>
<keyword evidence="3" id="KW-0472">Membrane</keyword>
<dbReference type="CDD" id="cd07385">
    <property type="entry name" value="MPP_YkuE_C"/>
    <property type="match status" value="1"/>
</dbReference>
<accession>A0A1F5S4E4</accession>
<evidence type="ECO:0000256" key="3">
    <source>
        <dbReference type="SAM" id="Phobius"/>
    </source>
</evidence>
<gene>
    <name evidence="5" type="ORF">A2257_00630</name>
</gene>
<organism evidence="5 6">
    <name type="scientific">Candidatus Falkowbacteria bacterium RIFOXYA2_FULL_38_12</name>
    <dbReference type="NCBI Taxonomy" id="1797993"/>
    <lineage>
        <taxon>Bacteria</taxon>
        <taxon>Candidatus Falkowiibacteriota</taxon>
    </lineage>
</organism>
<dbReference type="GO" id="GO:0016020">
    <property type="term" value="C:membrane"/>
    <property type="evidence" value="ECO:0007669"/>
    <property type="project" value="GOC"/>
</dbReference>
<feature type="domain" description="Calcineurin-like phosphoesterase" evidence="4">
    <location>
        <begin position="54"/>
        <end position="220"/>
    </location>
</feature>
<comment type="caution">
    <text evidence="5">The sequence shown here is derived from an EMBL/GenBank/DDBJ whole genome shotgun (WGS) entry which is preliminary data.</text>
</comment>
<keyword evidence="2" id="KW-0378">Hydrolase</keyword>
<evidence type="ECO:0000313" key="5">
    <source>
        <dbReference type="EMBL" id="OGF21442.1"/>
    </source>
</evidence>
<dbReference type="Proteomes" id="UP000177407">
    <property type="component" value="Unassembled WGS sequence"/>
</dbReference>
<dbReference type="Gene3D" id="3.60.21.10">
    <property type="match status" value="1"/>
</dbReference>
<dbReference type="SUPFAM" id="SSF56300">
    <property type="entry name" value="Metallo-dependent phosphatases"/>
    <property type="match status" value="1"/>
</dbReference>
<protein>
    <recommendedName>
        <fullName evidence="4">Calcineurin-like phosphoesterase domain-containing protein</fullName>
    </recommendedName>
</protein>
<dbReference type="PANTHER" id="PTHR31302:SF31">
    <property type="entry name" value="PHOSPHODIESTERASE YAEI"/>
    <property type="match status" value="1"/>
</dbReference>
<keyword evidence="1" id="KW-0479">Metal-binding</keyword>
<dbReference type="InterPro" id="IPR051158">
    <property type="entry name" value="Metallophosphoesterase_sf"/>
</dbReference>
<evidence type="ECO:0000256" key="1">
    <source>
        <dbReference type="ARBA" id="ARBA00022723"/>
    </source>
</evidence>
<dbReference type="EMBL" id="MFGA01000006">
    <property type="protein sequence ID" value="OGF21442.1"/>
    <property type="molecule type" value="Genomic_DNA"/>
</dbReference>
<dbReference type="GO" id="GO:0008758">
    <property type="term" value="F:UDP-2,3-diacylglucosamine hydrolase activity"/>
    <property type="evidence" value="ECO:0007669"/>
    <property type="project" value="TreeGrafter"/>
</dbReference>
<evidence type="ECO:0000256" key="2">
    <source>
        <dbReference type="ARBA" id="ARBA00022801"/>
    </source>
</evidence>
<proteinExistence type="predicted"/>
<dbReference type="GO" id="GO:0046872">
    <property type="term" value="F:metal ion binding"/>
    <property type="evidence" value="ECO:0007669"/>
    <property type="project" value="UniProtKB-KW"/>
</dbReference>
<dbReference type="Pfam" id="PF00149">
    <property type="entry name" value="Metallophos"/>
    <property type="match status" value="1"/>
</dbReference>
<evidence type="ECO:0000313" key="6">
    <source>
        <dbReference type="Proteomes" id="UP000177407"/>
    </source>
</evidence>
<dbReference type="InterPro" id="IPR029052">
    <property type="entry name" value="Metallo-depent_PP-like"/>
</dbReference>
<dbReference type="InterPro" id="IPR004843">
    <property type="entry name" value="Calcineurin-like_PHP"/>
</dbReference>
<dbReference type="AlphaFoldDB" id="A0A1F5S4E4"/>
<dbReference type="PANTHER" id="PTHR31302">
    <property type="entry name" value="TRANSMEMBRANE PROTEIN WITH METALLOPHOSPHOESTERASE DOMAIN-RELATED"/>
    <property type="match status" value="1"/>
</dbReference>
<feature type="transmembrane region" description="Helical" evidence="3">
    <location>
        <begin position="12"/>
        <end position="30"/>
    </location>
</feature>
<sequence length="281" mass="32101">MLKKKINKKILLIPAILFFLFLSFCVYIFIEPYRLEIEETDFYDEDIPASFNNLKIVFFADIHHGLFFSKTRVKKLVEKVNKMNPDIIFVGGDFVGNWLFEKPEYIEPCFAELKNLKAKYGVFGVLGNHDVWTDKILSLEELEKSGIVYLGNKGQWLEMNGEKIKIGGVKDFYEGVQDTSEVFSDVDQNDFSILLSHNPDYAEKIDNDKIDLVLAGHTHGGQITFFGLWAPATSSRYGQKYRTGLVDAPNTKVLVTNGVGSILPIRFFARPQVNIINLKRK</sequence>
<keyword evidence="3" id="KW-1133">Transmembrane helix</keyword>